<feature type="compositionally biased region" description="Low complexity" evidence="7">
    <location>
        <begin position="125"/>
        <end position="135"/>
    </location>
</feature>
<comment type="subcellular location">
    <subcellularLocation>
        <location evidence="1">Nucleus</location>
    </subcellularLocation>
</comment>
<feature type="compositionally biased region" description="Acidic residues" evidence="7">
    <location>
        <begin position="89"/>
        <end position="101"/>
    </location>
</feature>
<dbReference type="WBParaSite" id="L893_g21407.t1">
    <property type="protein sequence ID" value="L893_g21407.t1"/>
    <property type="gene ID" value="L893_g21407"/>
</dbReference>
<comment type="similarity">
    <text evidence="2">Belongs to the ASF1 family.</text>
</comment>
<keyword evidence="5" id="KW-0143">Chaperone</keyword>
<evidence type="ECO:0000256" key="6">
    <source>
        <dbReference type="ARBA" id="ARBA00023242"/>
    </source>
</evidence>
<keyword evidence="4" id="KW-0804">Transcription</keyword>
<sequence>MFEADAPNPELLPQDDVVGVTALLLTCKYNDQLFLKVGYFVSVEYSEEELREQPPTVVNLEKLERCVKTDDVRVNYYTIKWENAAPAEEVFDEEEEQDENVNTEKENDASEEVPAEKLQNDVPIEAAAATTEEAQ</sequence>
<proteinExistence type="inferred from homology"/>
<protein>
    <submittedName>
        <fullName evidence="9">Anti-silencing function protein 1</fullName>
    </submittedName>
</protein>
<name>A0A1I7YZY2_9BILA</name>
<dbReference type="AlphaFoldDB" id="A0A1I7YZY2"/>
<dbReference type="PANTHER" id="PTHR12040">
    <property type="entry name" value="ANTI-SILENCING PROTEIN 1"/>
    <property type="match status" value="1"/>
</dbReference>
<keyword evidence="3" id="KW-0805">Transcription regulation</keyword>
<keyword evidence="8" id="KW-1185">Reference proteome</keyword>
<evidence type="ECO:0000256" key="3">
    <source>
        <dbReference type="ARBA" id="ARBA00023015"/>
    </source>
</evidence>
<evidence type="ECO:0000256" key="5">
    <source>
        <dbReference type="ARBA" id="ARBA00023186"/>
    </source>
</evidence>
<dbReference type="PANTHER" id="PTHR12040:SF0">
    <property type="entry name" value="HISTONE CHAPERONE ASF1"/>
    <property type="match status" value="1"/>
</dbReference>
<evidence type="ECO:0000313" key="9">
    <source>
        <dbReference type="WBParaSite" id="L893_g21407.t1"/>
    </source>
</evidence>
<dbReference type="GO" id="GO:0042393">
    <property type="term" value="F:histone binding"/>
    <property type="evidence" value="ECO:0007669"/>
    <property type="project" value="TreeGrafter"/>
</dbReference>
<evidence type="ECO:0000313" key="8">
    <source>
        <dbReference type="Proteomes" id="UP000095287"/>
    </source>
</evidence>
<dbReference type="GO" id="GO:0005634">
    <property type="term" value="C:nucleus"/>
    <property type="evidence" value="ECO:0007669"/>
    <property type="project" value="UniProtKB-SubCell"/>
</dbReference>
<feature type="compositionally biased region" description="Basic and acidic residues" evidence="7">
    <location>
        <begin position="102"/>
        <end position="119"/>
    </location>
</feature>
<dbReference type="InterPro" id="IPR036747">
    <property type="entry name" value="ASF1-like_sf"/>
</dbReference>
<evidence type="ECO:0000256" key="1">
    <source>
        <dbReference type="ARBA" id="ARBA00004123"/>
    </source>
</evidence>
<dbReference type="SUPFAM" id="SSF101546">
    <property type="entry name" value="ASF1-like"/>
    <property type="match status" value="1"/>
</dbReference>
<dbReference type="GO" id="GO:0006335">
    <property type="term" value="P:DNA replication-dependent chromatin assembly"/>
    <property type="evidence" value="ECO:0007669"/>
    <property type="project" value="TreeGrafter"/>
</dbReference>
<dbReference type="InterPro" id="IPR006818">
    <property type="entry name" value="ASF1-like"/>
</dbReference>
<organism evidence="8 9">
    <name type="scientific">Steinernema glaseri</name>
    <dbReference type="NCBI Taxonomy" id="37863"/>
    <lineage>
        <taxon>Eukaryota</taxon>
        <taxon>Metazoa</taxon>
        <taxon>Ecdysozoa</taxon>
        <taxon>Nematoda</taxon>
        <taxon>Chromadorea</taxon>
        <taxon>Rhabditida</taxon>
        <taxon>Tylenchina</taxon>
        <taxon>Panagrolaimomorpha</taxon>
        <taxon>Strongyloidoidea</taxon>
        <taxon>Steinernematidae</taxon>
        <taxon>Steinernema</taxon>
    </lineage>
</organism>
<keyword evidence="6" id="KW-0539">Nucleus</keyword>
<dbReference type="GO" id="GO:0000785">
    <property type="term" value="C:chromatin"/>
    <property type="evidence" value="ECO:0007669"/>
    <property type="project" value="TreeGrafter"/>
</dbReference>
<evidence type="ECO:0000256" key="7">
    <source>
        <dbReference type="SAM" id="MobiDB-lite"/>
    </source>
</evidence>
<accession>A0A1I7YZY2</accession>
<evidence type="ECO:0000256" key="2">
    <source>
        <dbReference type="ARBA" id="ARBA00006051"/>
    </source>
</evidence>
<evidence type="ECO:0000256" key="4">
    <source>
        <dbReference type="ARBA" id="ARBA00023163"/>
    </source>
</evidence>
<dbReference type="Gene3D" id="2.60.40.1490">
    <property type="entry name" value="Histone chaperone ASF1-like"/>
    <property type="match status" value="1"/>
</dbReference>
<dbReference type="Pfam" id="PF04729">
    <property type="entry name" value="ASF1_hist_chap"/>
    <property type="match status" value="1"/>
</dbReference>
<feature type="region of interest" description="Disordered" evidence="7">
    <location>
        <begin position="87"/>
        <end position="135"/>
    </location>
</feature>
<dbReference type="Proteomes" id="UP000095287">
    <property type="component" value="Unplaced"/>
</dbReference>
<reference evidence="9" key="1">
    <citation type="submission" date="2016-11" db="UniProtKB">
        <authorList>
            <consortium name="WormBaseParasite"/>
        </authorList>
    </citation>
    <scope>IDENTIFICATION</scope>
</reference>